<protein>
    <submittedName>
        <fullName evidence="1">Uncharacterized protein</fullName>
    </submittedName>
</protein>
<gene>
    <name evidence="1" type="ORF">HPB50_013560</name>
</gene>
<reference evidence="1" key="1">
    <citation type="submission" date="2020-05" db="EMBL/GenBank/DDBJ databases">
        <title>Large-scale comparative analyses of tick genomes elucidate their genetic diversity and vector capacities.</title>
        <authorList>
            <person name="Jia N."/>
            <person name="Wang J."/>
            <person name="Shi W."/>
            <person name="Du L."/>
            <person name="Sun Y."/>
            <person name="Zhan W."/>
            <person name="Jiang J."/>
            <person name="Wang Q."/>
            <person name="Zhang B."/>
            <person name="Ji P."/>
            <person name="Sakyi L.B."/>
            <person name="Cui X."/>
            <person name="Yuan T."/>
            <person name="Jiang B."/>
            <person name="Yang W."/>
            <person name="Lam T.T.-Y."/>
            <person name="Chang Q."/>
            <person name="Ding S."/>
            <person name="Wang X."/>
            <person name="Zhu J."/>
            <person name="Ruan X."/>
            <person name="Zhao L."/>
            <person name="Wei J."/>
            <person name="Que T."/>
            <person name="Du C."/>
            <person name="Cheng J."/>
            <person name="Dai P."/>
            <person name="Han X."/>
            <person name="Huang E."/>
            <person name="Gao Y."/>
            <person name="Liu J."/>
            <person name="Shao H."/>
            <person name="Ye R."/>
            <person name="Li L."/>
            <person name="Wei W."/>
            <person name="Wang X."/>
            <person name="Wang C."/>
            <person name="Yang T."/>
            <person name="Huo Q."/>
            <person name="Li W."/>
            <person name="Guo W."/>
            <person name="Chen H."/>
            <person name="Zhou L."/>
            <person name="Ni X."/>
            <person name="Tian J."/>
            <person name="Zhou Y."/>
            <person name="Sheng Y."/>
            <person name="Liu T."/>
            <person name="Pan Y."/>
            <person name="Xia L."/>
            <person name="Li J."/>
            <person name="Zhao F."/>
            <person name="Cao W."/>
        </authorList>
    </citation>
    <scope>NUCLEOTIDE SEQUENCE</scope>
    <source>
        <strain evidence="1">Hyas-2018</strain>
    </source>
</reference>
<evidence type="ECO:0000313" key="2">
    <source>
        <dbReference type="Proteomes" id="UP000821845"/>
    </source>
</evidence>
<accession>A0ACB7S670</accession>
<dbReference type="Proteomes" id="UP000821845">
    <property type="component" value="Chromosome 5"/>
</dbReference>
<proteinExistence type="predicted"/>
<organism evidence="1 2">
    <name type="scientific">Hyalomma asiaticum</name>
    <name type="common">Tick</name>
    <dbReference type="NCBI Taxonomy" id="266040"/>
    <lineage>
        <taxon>Eukaryota</taxon>
        <taxon>Metazoa</taxon>
        <taxon>Ecdysozoa</taxon>
        <taxon>Arthropoda</taxon>
        <taxon>Chelicerata</taxon>
        <taxon>Arachnida</taxon>
        <taxon>Acari</taxon>
        <taxon>Parasitiformes</taxon>
        <taxon>Ixodida</taxon>
        <taxon>Ixodoidea</taxon>
        <taxon>Ixodidae</taxon>
        <taxon>Hyalomminae</taxon>
        <taxon>Hyalomma</taxon>
    </lineage>
</organism>
<keyword evidence="2" id="KW-1185">Reference proteome</keyword>
<dbReference type="EMBL" id="CM023485">
    <property type="protein sequence ID" value="KAH6930436.1"/>
    <property type="molecule type" value="Genomic_DNA"/>
</dbReference>
<evidence type="ECO:0000313" key="1">
    <source>
        <dbReference type="EMBL" id="KAH6930436.1"/>
    </source>
</evidence>
<name>A0ACB7S670_HYAAI</name>
<sequence length="112" mass="12621">MHPRDVAALQLRLPTFWRDNPQLWFAQVEATFDLHHISSEISRFRHLLSNLSPEVAPEVADVIAAPLNDAPYQRLKHSILDRITSGSPNVGKREVAAELQTMQPTSQASRTN</sequence>
<comment type="caution">
    <text evidence="1">The sequence shown here is derived from an EMBL/GenBank/DDBJ whole genome shotgun (WGS) entry which is preliminary data.</text>
</comment>